<dbReference type="AlphaFoldDB" id="A0A6M0JUC8"/>
<name>A0A6M0JUC8_9GAMM</name>
<gene>
    <name evidence="1" type="ORF">G3446_04300</name>
</gene>
<organism evidence="1 2">
    <name type="scientific">Thiorhodococcus minor</name>
    <dbReference type="NCBI Taxonomy" id="57489"/>
    <lineage>
        <taxon>Bacteria</taxon>
        <taxon>Pseudomonadati</taxon>
        <taxon>Pseudomonadota</taxon>
        <taxon>Gammaproteobacteria</taxon>
        <taxon>Chromatiales</taxon>
        <taxon>Chromatiaceae</taxon>
        <taxon>Thiorhodococcus</taxon>
    </lineage>
</organism>
<sequence length="312" mass="35544">MYLVEERANPSSDFFVLPVVRSSGRPIVRCDFLDTPHAAELRNATVIFVRYVPRRWARLVASVRDSLSQLIFFMDDDLLDFAAARGMPLRYRLKLAHLATLRRRWLRDQGAMLWVSTPYLYEKYADWRPRLVQPVLSQPPGPDDLVQVFYHGSASHAAEIDWLYPVMAAALSAEPRLTFEIIGTKKINRRYRRLPRTTVVHPMSWPTYQAFIRTPSRQIGLAPLLDRPFNRARSCTKLLDITRAGAVGIFSPGPVCADVVEHGVNGWMAPLDSDAWVEAILLLTRDSELRRRLVDNAKACLAHLHGRSTIGM</sequence>
<comment type="caution">
    <text evidence="1">The sequence shown here is derived from an EMBL/GenBank/DDBJ whole genome shotgun (WGS) entry which is preliminary data.</text>
</comment>
<evidence type="ECO:0000313" key="2">
    <source>
        <dbReference type="Proteomes" id="UP000483379"/>
    </source>
</evidence>
<keyword evidence="1" id="KW-0808">Transferase</keyword>
<keyword evidence="2" id="KW-1185">Reference proteome</keyword>
<dbReference type="EMBL" id="JAAIJQ010000008">
    <property type="protein sequence ID" value="NEV61128.1"/>
    <property type="molecule type" value="Genomic_DNA"/>
</dbReference>
<dbReference type="Gene3D" id="3.40.50.2000">
    <property type="entry name" value="Glycogen Phosphorylase B"/>
    <property type="match status" value="1"/>
</dbReference>
<dbReference type="SUPFAM" id="SSF53756">
    <property type="entry name" value="UDP-Glycosyltransferase/glycogen phosphorylase"/>
    <property type="match status" value="1"/>
</dbReference>
<protein>
    <submittedName>
        <fullName evidence="1">Glycosyltransferase family 4 protein</fullName>
    </submittedName>
</protein>
<reference evidence="1 2" key="1">
    <citation type="submission" date="2020-02" db="EMBL/GenBank/DDBJ databases">
        <title>Genome sequences of Thiorhodococcus mannitoliphagus and Thiorhodococcus minor, purple sulfur photosynthetic bacteria in the gammaproteobacterial family, Chromatiaceae.</title>
        <authorList>
            <person name="Aviles F.A."/>
            <person name="Meyer T.E."/>
            <person name="Kyndt J.A."/>
        </authorList>
    </citation>
    <scope>NUCLEOTIDE SEQUENCE [LARGE SCALE GENOMIC DNA]</scope>
    <source>
        <strain evidence="1 2">DSM 11518</strain>
    </source>
</reference>
<evidence type="ECO:0000313" key="1">
    <source>
        <dbReference type="EMBL" id="NEV61128.1"/>
    </source>
</evidence>
<dbReference type="GO" id="GO:0016740">
    <property type="term" value="F:transferase activity"/>
    <property type="evidence" value="ECO:0007669"/>
    <property type="project" value="UniProtKB-KW"/>
</dbReference>
<accession>A0A6M0JUC8</accession>
<dbReference type="Proteomes" id="UP000483379">
    <property type="component" value="Unassembled WGS sequence"/>
</dbReference>
<proteinExistence type="predicted"/>